<dbReference type="PANTHER" id="PTHR47642">
    <property type="entry name" value="ATP-DEPENDENT DNA HELICASE"/>
    <property type="match status" value="1"/>
</dbReference>
<dbReference type="InterPro" id="IPR051055">
    <property type="entry name" value="PIF1_helicase"/>
</dbReference>
<dbReference type="PANTHER" id="PTHR47642:SF5">
    <property type="entry name" value="ATP-DEPENDENT DNA HELICASE"/>
    <property type="match status" value="1"/>
</dbReference>
<keyword evidence="17" id="KW-1185">Reference proteome</keyword>
<dbReference type="Pfam" id="PF05970">
    <property type="entry name" value="PIF1"/>
    <property type="match status" value="1"/>
</dbReference>
<feature type="compositionally biased region" description="Low complexity" evidence="13">
    <location>
        <begin position="137"/>
        <end position="155"/>
    </location>
</feature>
<feature type="domain" description="DNA helicase Pif1-like 2B" evidence="15">
    <location>
        <begin position="468"/>
        <end position="502"/>
    </location>
</feature>
<dbReference type="Gene3D" id="3.40.50.300">
    <property type="entry name" value="P-loop containing nucleotide triphosphate hydrolases"/>
    <property type="match status" value="1"/>
</dbReference>
<organism evidence="16 17">
    <name type="scientific">[Candida] anglica</name>
    <dbReference type="NCBI Taxonomy" id="148631"/>
    <lineage>
        <taxon>Eukaryota</taxon>
        <taxon>Fungi</taxon>
        <taxon>Dikarya</taxon>
        <taxon>Ascomycota</taxon>
        <taxon>Saccharomycotina</taxon>
        <taxon>Pichiomycetes</taxon>
        <taxon>Debaryomycetaceae</taxon>
        <taxon>Kurtzmaniella</taxon>
    </lineage>
</organism>
<dbReference type="HAMAP" id="MF_03176">
    <property type="entry name" value="PIF1"/>
    <property type="match status" value="1"/>
</dbReference>
<keyword evidence="4 12" id="KW-0347">Helicase</keyword>
<keyword evidence="2 12" id="KW-0227">DNA damage</keyword>
<reference evidence="16 17" key="1">
    <citation type="submission" date="2024-01" db="EMBL/GenBank/DDBJ databases">
        <authorList>
            <consortium name="Genoscope - CEA"/>
            <person name="William W."/>
        </authorList>
    </citation>
    <scope>NUCLEOTIDE SEQUENCE [LARGE SCALE GENOMIC DNA]</scope>
    <source>
        <strain evidence="16 17">29B2s-10</strain>
    </source>
</reference>
<comment type="cofactor">
    <cofactor evidence="12">
        <name>Mg(2+)</name>
        <dbReference type="ChEBI" id="CHEBI:18420"/>
    </cofactor>
</comment>
<dbReference type="SUPFAM" id="SSF52540">
    <property type="entry name" value="P-loop containing nucleoside triphosphate hydrolases"/>
    <property type="match status" value="2"/>
</dbReference>
<feature type="DNA-binding region" evidence="12">
    <location>
        <begin position="674"/>
        <end position="693"/>
    </location>
</feature>
<keyword evidence="6 12" id="KW-0238">DNA-binding</keyword>
<dbReference type="Pfam" id="PF21530">
    <property type="entry name" value="Pif1_2B_dom"/>
    <property type="match status" value="1"/>
</dbReference>
<proteinExistence type="inferred from homology"/>
<evidence type="ECO:0000256" key="4">
    <source>
        <dbReference type="ARBA" id="ARBA00022806"/>
    </source>
</evidence>
<keyword evidence="8 12" id="KW-0233">DNA recombination</keyword>
<name>A0ABP0EH01_9ASCO</name>
<keyword evidence="9 12" id="KW-0234">DNA repair</keyword>
<evidence type="ECO:0000256" key="6">
    <source>
        <dbReference type="ARBA" id="ARBA00023125"/>
    </source>
</evidence>
<dbReference type="CDD" id="cd18037">
    <property type="entry name" value="DEXSc_Pif1_like"/>
    <property type="match status" value="1"/>
</dbReference>
<feature type="region of interest" description="Disordered" evidence="13">
    <location>
        <begin position="119"/>
        <end position="156"/>
    </location>
</feature>
<protein>
    <recommendedName>
        <fullName evidence="12">ATP-dependent DNA helicase PIF1</fullName>
        <ecNumber evidence="12">5.6.2.3</ecNumber>
    </recommendedName>
    <alternativeName>
        <fullName evidence="12">DNA 5'-3' helicase PIF1</fullName>
    </alternativeName>
    <alternativeName>
        <fullName evidence="12">DNA repair and recombination helicase PIF1</fullName>
    </alternativeName>
</protein>
<comment type="function">
    <text evidence="12">DNA-dependent ATPase and 5'-3' DNA helicase required for the maintenance of both mitochondrial and nuclear genome stability.</text>
</comment>
<feature type="domain" description="DNA helicase Pif1-like DEAD-box helicase" evidence="14">
    <location>
        <begin position="203"/>
        <end position="403"/>
    </location>
</feature>
<dbReference type="InterPro" id="IPR027417">
    <property type="entry name" value="P-loop_NTPase"/>
</dbReference>
<keyword evidence="5 12" id="KW-0067">ATP-binding</keyword>
<dbReference type="InterPro" id="IPR049163">
    <property type="entry name" value="Pif1-like_2B_dom"/>
</dbReference>
<dbReference type="InterPro" id="IPR048293">
    <property type="entry name" value="PIF1_RRM3_pfh1"/>
</dbReference>
<dbReference type="GO" id="GO:0004386">
    <property type="term" value="F:helicase activity"/>
    <property type="evidence" value="ECO:0007669"/>
    <property type="project" value="UniProtKB-KW"/>
</dbReference>
<evidence type="ECO:0000313" key="16">
    <source>
        <dbReference type="EMBL" id="CAK7911053.1"/>
    </source>
</evidence>
<keyword evidence="10 12" id="KW-0413">Isomerase</keyword>
<comment type="subunit">
    <text evidence="12">Monomer.</text>
</comment>
<evidence type="ECO:0000256" key="8">
    <source>
        <dbReference type="ARBA" id="ARBA00023172"/>
    </source>
</evidence>
<feature type="compositionally biased region" description="Polar residues" evidence="13">
    <location>
        <begin position="13"/>
        <end position="25"/>
    </location>
</feature>
<feature type="compositionally biased region" description="Polar residues" evidence="13">
    <location>
        <begin position="127"/>
        <end position="136"/>
    </location>
</feature>
<accession>A0ABP0EH01</accession>
<evidence type="ECO:0000256" key="11">
    <source>
        <dbReference type="ARBA" id="ARBA00023242"/>
    </source>
</evidence>
<evidence type="ECO:0000256" key="9">
    <source>
        <dbReference type="ARBA" id="ARBA00023204"/>
    </source>
</evidence>
<evidence type="ECO:0000256" key="3">
    <source>
        <dbReference type="ARBA" id="ARBA00022801"/>
    </source>
</evidence>
<keyword evidence="3 12" id="KW-0378">Hydrolase</keyword>
<evidence type="ECO:0000256" key="7">
    <source>
        <dbReference type="ARBA" id="ARBA00023128"/>
    </source>
</evidence>
<dbReference type="InterPro" id="IPR010285">
    <property type="entry name" value="DNA_helicase_pif1-like_DEAD"/>
</dbReference>
<keyword evidence="11 12" id="KW-0539">Nucleus</keyword>
<comment type="subcellular location">
    <subcellularLocation>
        <location evidence="12">Nucleus</location>
    </subcellularLocation>
    <subcellularLocation>
        <location evidence="12">Mitochondrion</location>
    </subcellularLocation>
</comment>
<evidence type="ECO:0000259" key="15">
    <source>
        <dbReference type="Pfam" id="PF21530"/>
    </source>
</evidence>
<dbReference type="CDD" id="cd18809">
    <property type="entry name" value="SF1_C_RecD"/>
    <property type="match status" value="1"/>
</dbReference>
<gene>
    <name evidence="16" type="primary">RRM3</name>
    <name evidence="12" type="synonym">PIF1</name>
    <name evidence="16" type="ORF">CAAN4_F00672</name>
</gene>
<evidence type="ECO:0000256" key="5">
    <source>
        <dbReference type="ARBA" id="ARBA00022840"/>
    </source>
</evidence>
<dbReference type="EC" id="5.6.2.3" evidence="12"/>
<evidence type="ECO:0000256" key="13">
    <source>
        <dbReference type="SAM" id="MobiDB-lite"/>
    </source>
</evidence>
<sequence>MSSIKLNKKKQPSIANFFNPSPKNRTSTAISSSSSKSIPTTTPEKIANARANSFLARANSSNGGAFDELISSDTSFESPEVNNFRNPSLARSLSSISTATNTTSFSQSIDLTRDVVDLTDDQDIPNPRSSPIASRTASSRNPSITASSSTSTNIRPVKRGHSEILNVLDGNSRKAPKRVNLASYRSSLTTSPFMDFTNTDIPLSEEQKKVIKLIVGERLNVFYTGSAGTGKSVVLKELVKRLREKYSITKVGVTASTGLAACNIGGQTLHRYLGIGIGEGTPEKLASNIKKNPTNNKRWQGIKVLIIDEISMIDGLLFEKLNILGKILRKSDQPFGGIQVICTGDFYQLPPVTKNGATPKFCFQTNAWTETIQKTVLLTEVFRQKGDTELIDMLNAVRHGDTSMISSFAKLARRVNYDDGIEPTELYPTRREVKAANDSRLRNLQTKAKVYIADDRGDVRFRDSLESLMCEKELILKEGAQVMYLRNLDDDIVNGSIGTVMYFLTLTLWEKVLALYGEDALQKDSLVIAEMKLLSSLGAKNGIKNEANPTQIYESGVVNAEWDEESRQLFEKLPRERQTRMRELCNLAVTDRKSEWLPVIKFNVRNGESRMLCVQREEFKVDLVQGRSGNSEDNVLSRSQLPLLLSWALSIHKAQGQTINRLRVNLRTVFEKGQVYVALSRATCKETLEIVNFNADKIKVADVVRDFYNKLEKM</sequence>
<feature type="region of interest" description="Disordered" evidence="13">
    <location>
        <begin position="1"/>
        <end position="43"/>
    </location>
</feature>
<feature type="compositionally biased region" description="Basic residues" evidence="13">
    <location>
        <begin position="1"/>
        <end position="11"/>
    </location>
</feature>
<keyword evidence="7 12" id="KW-0496">Mitochondrion</keyword>
<evidence type="ECO:0000259" key="14">
    <source>
        <dbReference type="Pfam" id="PF05970"/>
    </source>
</evidence>
<evidence type="ECO:0000256" key="2">
    <source>
        <dbReference type="ARBA" id="ARBA00022763"/>
    </source>
</evidence>
<comment type="catalytic activity">
    <reaction evidence="12">
        <text>ATP + H2O = ADP + phosphate + H(+)</text>
        <dbReference type="Rhea" id="RHEA:13065"/>
        <dbReference type="ChEBI" id="CHEBI:15377"/>
        <dbReference type="ChEBI" id="CHEBI:15378"/>
        <dbReference type="ChEBI" id="CHEBI:30616"/>
        <dbReference type="ChEBI" id="CHEBI:43474"/>
        <dbReference type="ChEBI" id="CHEBI:456216"/>
        <dbReference type="EC" id="5.6.2.3"/>
    </reaction>
</comment>
<evidence type="ECO:0000256" key="1">
    <source>
        <dbReference type="ARBA" id="ARBA00022741"/>
    </source>
</evidence>
<dbReference type="Proteomes" id="UP001497600">
    <property type="component" value="Chromosome F"/>
</dbReference>
<dbReference type="EMBL" id="OZ004258">
    <property type="protein sequence ID" value="CAK7911053.1"/>
    <property type="molecule type" value="Genomic_DNA"/>
</dbReference>
<comment type="similarity">
    <text evidence="12">Belongs to the helicase family. PIF1 subfamily.</text>
</comment>
<keyword evidence="1 12" id="KW-0547">Nucleotide-binding</keyword>
<feature type="binding site" evidence="12">
    <location>
        <begin position="225"/>
        <end position="232"/>
    </location>
    <ligand>
        <name>ATP</name>
        <dbReference type="ChEBI" id="CHEBI:30616"/>
    </ligand>
</feature>
<evidence type="ECO:0000313" key="17">
    <source>
        <dbReference type="Proteomes" id="UP001497600"/>
    </source>
</evidence>
<evidence type="ECO:0000256" key="10">
    <source>
        <dbReference type="ARBA" id="ARBA00023235"/>
    </source>
</evidence>
<evidence type="ECO:0000256" key="12">
    <source>
        <dbReference type="HAMAP-Rule" id="MF_03176"/>
    </source>
</evidence>
<feature type="compositionally biased region" description="Low complexity" evidence="13">
    <location>
        <begin position="26"/>
        <end position="43"/>
    </location>
</feature>